<evidence type="ECO:0000313" key="3">
    <source>
        <dbReference type="EMBL" id="GAI37783.1"/>
    </source>
</evidence>
<dbReference type="EMBL" id="BARV01026160">
    <property type="protein sequence ID" value="GAI37783.1"/>
    <property type="molecule type" value="Genomic_DNA"/>
</dbReference>
<dbReference type="InterPro" id="IPR036230">
    <property type="entry name" value="LeuA_allosteric_dom_sf"/>
</dbReference>
<keyword evidence="1" id="KW-0808">Transferase</keyword>
<dbReference type="GO" id="GO:0003852">
    <property type="term" value="F:2-isopropylmalate synthase activity"/>
    <property type="evidence" value="ECO:0007669"/>
    <property type="project" value="InterPro"/>
</dbReference>
<accession>X1N2H0</accession>
<dbReference type="SUPFAM" id="SSF110921">
    <property type="entry name" value="2-isopropylmalate synthase LeuA, allosteric (dimerisation) domain"/>
    <property type="match status" value="1"/>
</dbReference>
<gene>
    <name evidence="3" type="ORF">S06H3_42327</name>
</gene>
<dbReference type="AlphaFoldDB" id="X1N2H0"/>
<feature type="non-terminal residue" evidence="3">
    <location>
        <position position="160"/>
    </location>
</feature>
<reference evidence="3" key="1">
    <citation type="journal article" date="2014" name="Front. Microbiol.">
        <title>High frequency of phylogenetically diverse reductive dehalogenase-homologous genes in deep subseafloor sedimentary metagenomes.</title>
        <authorList>
            <person name="Kawai M."/>
            <person name="Futagami T."/>
            <person name="Toyoda A."/>
            <person name="Takaki Y."/>
            <person name="Nishi S."/>
            <person name="Hori S."/>
            <person name="Arai W."/>
            <person name="Tsubouchi T."/>
            <person name="Morono Y."/>
            <person name="Uchiyama I."/>
            <person name="Ito T."/>
            <person name="Fujiyama A."/>
            <person name="Inagaki F."/>
            <person name="Takami H."/>
        </authorList>
    </citation>
    <scope>NUCLEOTIDE SEQUENCE</scope>
    <source>
        <strain evidence="3">Expedition CK06-06</strain>
    </source>
</reference>
<feature type="domain" description="2-isopropylmalate synthase LeuA allosteric (dimerisation)" evidence="2">
    <location>
        <begin position="2"/>
        <end position="51"/>
    </location>
</feature>
<name>X1N2H0_9ZZZZ</name>
<comment type="caution">
    <text evidence="3">The sequence shown here is derived from an EMBL/GenBank/DDBJ whole genome shotgun (WGS) entry which is preliminary data.</text>
</comment>
<dbReference type="Gene3D" id="3.30.160.740">
    <property type="match status" value="1"/>
</dbReference>
<sequence length="160" mass="17972">MQYLHVACGTGTLPTASVKIKTKDQTTQAAACGDGPVDAAYEAIRLATGQEQYVPIVGFAYSSYDARNACITAIDAELLEAPAFDTKAIHCRDIGSPLLFICCRKEFQWWSLTTKGVEFRERVSVNQIDIFFKQHRKEFSPESIYRAKNLSRVHSQYQLK</sequence>
<organism evidence="3">
    <name type="scientific">marine sediment metagenome</name>
    <dbReference type="NCBI Taxonomy" id="412755"/>
    <lineage>
        <taxon>unclassified sequences</taxon>
        <taxon>metagenomes</taxon>
        <taxon>ecological metagenomes</taxon>
    </lineage>
</organism>
<dbReference type="GO" id="GO:0009098">
    <property type="term" value="P:L-leucine biosynthetic process"/>
    <property type="evidence" value="ECO:0007669"/>
    <property type="project" value="InterPro"/>
</dbReference>
<proteinExistence type="predicted"/>
<evidence type="ECO:0000256" key="1">
    <source>
        <dbReference type="ARBA" id="ARBA00022679"/>
    </source>
</evidence>
<evidence type="ECO:0000259" key="2">
    <source>
        <dbReference type="Pfam" id="PF08502"/>
    </source>
</evidence>
<dbReference type="InterPro" id="IPR013709">
    <property type="entry name" value="2-isopropylmalate_synth_dimer"/>
</dbReference>
<dbReference type="Pfam" id="PF08502">
    <property type="entry name" value="LeuA_dimer"/>
    <property type="match status" value="1"/>
</dbReference>
<protein>
    <recommendedName>
        <fullName evidence="2">2-isopropylmalate synthase LeuA allosteric (dimerisation) domain-containing protein</fullName>
    </recommendedName>
</protein>